<dbReference type="Proteomes" id="UP000000768">
    <property type="component" value="Chromosome 2"/>
</dbReference>
<evidence type="ECO:0000256" key="1">
    <source>
        <dbReference type="SAM" id="MobiDB-lite"/>
    </source>
</evidence>
<name>A0A1B6Q9L4_SORBI</name>
<feature type="compositionally biased region" description="Basic and acidic residues" evidence="1">
    <location>
        <begin position="39"/>
        <end position="56"/>
    </location>
</feature>
<evidence type="ECO:0000313" key="4">
    <source>
        <dbReference type="Proteomes" id="UP000000768"/>
    </source>
</evidence>
<reference evidence="4" key="2">
    <citation type="journal article" date="2018" name="Plant J.">
        <title>The Sorghum bicolor reference genome: improved assembly, gene annotations, a transcriptome atlas, and signatures of genome organization.</title>
        <authorList>
            <person name="McCormick R.F."/>
            <person name="Truong S.K."/>
            <person name="Sreedasyam A."/>
            <person name="Jenkins J."/>
            <person name="Shu S."/>
            <person name="Sims D."/>
            <person name="Kennedy M."/>
            <person name="Amirebrahimi M."/>
            <person name="Weers B.D."/>
            <person name="McKinley B."/>
            <person name="Mattison A."/>
            <person name="Morishige D.T."/>
            <person name="Grimwood J."/>
            <person name="Schmutz J."/>
            <person name="Mullet J.E."/>
        </authorList>
    </citation>
    <scope>NUCLEOTIDE SEQUENCE [LARGE SCALE GENOMIC DNA]</scope>
    <source>
        <strain evidence="4">cv. BTx623</strain>
    </source>
</reference>
<keyword evidence="4" id="KW-1185">Reference proteome</keyword>
<feature type="compositionally biased region" description="Basic and acidic residues" evidence="1">
    <location>
        <begin position="1"/>
        <end position="10"/>
    </location>
</feature>
<sequence>MGTGCRDEFAAGRSARGRQSEGRGRSHAHGAEDGLLARGTDEGRSSVRGERDRDKLVGRKWTSNGLPCGASGAEVSWLETDKFFFSFFSFLCGVGGALGVRTRSWRWTSGR</sequence>
<keyword evidence="2" id="KW-0472">Membrane</keyword>
<feature type="transmembrane region" description="Helical" evidence="2">
    <location>
        <begin position="83"/>
        <end position="101"/>
    </location>
</feature>
<feature type="compositionally biased region" description="Basic and acidic residues" evidence="1">
    <location>
        <begin position="18"/>
        <end position="32"/>
    </location>
</feature>
<dbReference type="EMBL" id="CM000761">
    <property type="protein sequence ID" value="KXG34609.1"/>
    <property type="molecule type" value="Genomic_DNA"/>
</dbReference>
<organism evidence="3 4">
    <name type="scientific">Sorghum bicolor</name>
    <name type="common">Sorghum</name>
    <name type="synonym">Sorghum vulgare</name>
    <dbReference type="NCBI Taxonomy" id="4558"/>
    <lineage>
        <taxon>Eukaryota</taxon>
        <taxon>Viridiplantae</taxon>
        <taxon>Streptophyta</taxon>
        <taxon>Embryophyta</taxon>
        <taxon>Tracheophyta</taxon>
        <taxon>Spermatophyta</taxon>
        <taxon>Magnoliopsida</taxon>
        <taxon>Liliopsida</taxon>
        <taxon>Poales</taxon>
        <taxon>Poaceae</taxon>
        <taxon>PACMAD clade</taxon>
        <taxon>Panicoideae</taxon>
        <taxon>Andropogonodae</taxon>
        <taxon>Andropogoneae</taxon>
        <taxon>Sorghinae</taxon>
        <taxon>Sorghum</taxon>
    </lineage>
</organism>
<gene>
    <name evidence="3" type="ORF">SORBI_3002G066600</name>
</gene>
<dbReference type="Gramene" id="KXG34609">
    <property type="protein sequence ID" value="KXG34609"/>
    <property type="gene ID" value="SORBI_3002G066600"/>
</dbReference>
<dbReference type="AlphaFoldDB" id="A0A1B6Q9L4"/>
<proteinExistence type="predicted"/>
<keyword evidence="2" id="KW-0812">Transmembrane</keyword>
<evidence type="ECO:0000256" key="2">
    <source>
        <dbReference type="SAM" id="Phobius"/>
    </source>
</evidence>
<accession>A0A1B6Q9L4</accession>
<feature type="region of interest" description="Disordered" evidence="1">
    <location>
        <begin position="1"/>
        <end position="56"/>
    </location>
</feature>
<keyword evidence="2" id="KW-1133">Transmembrane helix</keyword>
<dbReference type="InParanoid" id="A0A1B6Q9L4"/>
<evidence type="ECO:0000313" key="3">
    <source>
        <dbReference type="EMBL" id="KXG34609.1"/>
    </source>
</evidence>
<reference evidence="3 4" key="1">
    <citation type="journal article" date="2009" name="Nature">
        <title>The Sorghum bicolor genome and the diversification of grasses.</title>
        <authorList>
            <person name="Paterson A.H."/>
            <person name="Bowers J.E."/>
            <person name="Bruggmann R."/>
            <person name="Dubchak I."/>
            <person name="Grimwood J."/>
            <person name="Gundlach H."/>
            <person name="Haberer G."/>
            <person name="Hellsten U."/>
            <person name="Mitros T."/>
            <person name="Poliakov A."/>
            <person name="Schmutz J."/>
            <person name="Spannagl M."/>
            <person name="Tang H."/>
            <person name="Wang X."/>
            <person name="Wicker T."/>
            <person name="Bharti A.K."/>
            <person name="Chapman J."/>
            <person name="Feltus F.A."/>
            <person name="Gowik U."/>
            <person name="Grigoriev I.V."/>
            <person name="Lyons E."/>
            <person name="Maher C.A."/>
            <person name="Martis M."/>
            <person name="Narechania A."/>
            <person name="Otillar R.P."/>
            <person name="Penning B.W."/>
            <person name="Salamov A.A."/>
            <person name="Wang Y."/>
            <person name="Zhang L."/>
            <person name="Carpita N.C."/>
            <person name="Freeling M."/>
            <person name="Gingle A.R."/>
            <person name="Hash C.T."/>
            <person name="Keller B."/>
            <person name="Klein P."/>
            <person name="Kresovich S."/>
            <person name="McCann M.C."/>
            <person name="Ming R."/>
            <person name="Peterson D.G."/>
            <person name="Mehboob-ur-Rahman"/>
            <person name="Ware D."/>
            <person name="Westhoff P."/>
            <person name="Mayer K.F."/>
            <person name="Messing J."/>
            <person name="Rokhsar D.S."/>
        </authorList>
    </citation>
    <scope>NUCLEOTIDE SEQUENCE [LARGE SCALE GENOMIC DNA]</scope>
    <source>
        <strain evidence="4">cv. BTx623</strain>
    </source>
</reference>
<protein>
    <submittedName>
        <fullName evidence="3">Uncharacterized protein</fullName>
    </submittedName>
</protein>